<feature type="domain" description="NADH:quinone oxidoreductase/Mrp antiporter transmembrane" evidence="7">
    <location>
        <begin position="6"/>
        <end position="153"/>
    </location>
</feature>
<evidence type="ECO:0000259" key="7">
    <source>
        <dbReference type="Pfam" id="PF00361"/>
    </source>
</evidence>
<evidence type="ECO:0000256" key="6">
    <source>
        <dbReference type="SAM" id="Phobius"/>
    </source>
</evidence>
<dbReference type="AlphaFoldDB" id="W6TEF1"/>
<evidence type="ECO:0000256" key="3">
    <source>
        <dbReference type="ARBA" id="ARBA00022989"/>
    </source>
</evidence>
<evidence type="ECO:0000256" key="5">
    <source>
        <dbReference type="RuleBase" id="RU000320"/>
    </source>
</evidence>
<evidence type="ECO:0000256" key="2">
    <source>
        <dbReference type="ARBA" id="ARBA00022692"/>
    </source>
</evidence>
<comment type="subcellular location">
    <subcellularLocation>
        <location evidence="1">Endomembrane system</location>
        <topology evidence="1">Multi-pass membrane protein</topology>
    </subcellularLocation>
    <subcellularLocation>
        <location evidence="5">Membrane</location>
        <topology evidence="5">Multi-pass membrane protein</topology>
    </subcellularLocation>
</comment>
<dbReference type="PANTHER" id="PTHR42829">
    <property type="entry name" value="NADH-UBIQUINONE OXIDOREDUCTASE CHAIN 5"/>
    <property type="match status" value="1"/>
</dbReference>
<dbReference type="eggNOG" id="COG1009">
    <property type="taxonomic scope" value="Bacteria"/>
</dbReference>
<feature type="transmembrane region" description="Helical" evidence="6">
    <location>
        <begin position="73"/>
        <end position="94"/>
    </location>
</feature>
<dbReference type="GO" id="GO:0015990">
    <property type="term" value="P:electron transport coupled proton transport"/>
    <property type="evidence" value="ECO:0007669"/>
    <property type="project" value="TreeGrafter"/>
</dbReference>
<dbReference type="InterPro" id="IPR003945">
    <property type="entry name" value="NU5C-like"/>
</dbReference>
<proteinExistence type="predicted"/>
<feature type="transmembrane region" description="Helical" evidence="6">
    <location>
        <begin position="217"/>
        <end position="243"/>
    </location>
</feature>
<dbReference type="InterPro" id="IPR001750">
    <property type="entry name" value="ND/Mrp_TM"/>
</dbReference>
<dbReference type="GO" id="GO:0003954">
    <property type="term" value="F:NADH dehydrogenase activity"/>
    <property type="evidence" value="ECO:0007669"/>
    <property type="project" value="TreeGrafter"/>
</dbReference>
<feature type="transmembrane region" description="Helical" evidence="6">
    <location>
        <begin position="255"/>
        <end position="273"/>
    </location>
</feature>
<dbReference type="RefSeq" id="WP_021827897.1">
    <property type="nucleotide sequence ID" value="NZ_AWTR02000025.1"/>
</dbReference>
<reference evidence="8 9" key="1">
    <citation type="journal article" date="2014" name="FEMS Microbiol. Lett.">
        <title>Draft genome sequences of three Holospora species (Holospora obtusa, Holospora undulata, and Holospora elegans), endonuclear symbiotic bacteria of the ciliate Paramecium caudatum.</title>
        <authorList>
            <person name="Dohra H."/>
            <person name="Tanaka K."/>
            <person name="Suzuki T."/>
            <person name="Fujishima M."/>
            <person name="Suzuki H."/>
        </authorList>
    </citation>
    <scope>NUCLEOTIDE SEQUENCE [LARGE SCALE GENOMIC DNA]</scope>
    <source>
        <strain evidence="8 9">F1</strain>
    </source>
</reference>
<dbReference type="STRING" id="1399147.P618_200204"/>
<dbReference type="PANTHER" id="PTHR42829:SF1">
    <property type="entry name" value="INORGANIC CARBON TRANSPORTER SUBUNIT DABB-RELATED"/>
    <property type="match status" value="1"/>
</dbReference>
<protein>
    <submittedName>
        <fullName evidence="8">NADH-quinone oxidoreductase subunit 5</fullName>
    </submittedName>
</protein>
<dbReference type="Proteomes" id="UP000019112">
    <property type="component" value="Unassembled WGS sequence"/>
</dbReference>
<sequence length="311" mass="35163">MHSSNRSWSVGAALVMMICGIMTQSAMFPFHRWLISSLNSPTPVSAIMHAGIINAGGFLLARFAPLYFNFPKVLDLLFIVGLVTALLGSLWKLMQADVKRMLACSTMGQMGFMLMQFGLGLFSFAMAHLFWHGAFKAYLFLSSGNAEKEVRMNTAPPKLLCFLISLLYGIWGLYLFSVIHRHHCFSLDTRIFVMGVLFVTSAQLSITVLQNISFKKLFFAFLVTSITTGVYGINVYCFDLLFASLDFFHPRPLNFLHISALIMPCSWLFFIFFPNLTSKISDKILWRFYVSMLNSSQPHPATVTGFHKSYR</sequence>
<keyword evidence="4 6" id="KW-0472">Membrane</keyword>
<dbReference type="PRINTS" id="PR01434">
    <property type="entry name" value="NADHDHGNASE5"/>
</dbReference>
<evidence type="ECO:0000313" key="9">
    <source>
        <dbReference type="Proteomes" id="UP000019112"/>
    </source>
</evidence>
<evidence type="ECO:0000313" key="8">
    <source>
        <dbReference type="EMBL" id="ETZ07603.1"/>
    </source>
</evidence>
<evidence type="ECO:0000256" key="1">
    <source>
        <dbReference type="ARBA" id="ARBA00004127"/>
    </source>
</evidence>
<accession>W6TEF1</accession>
<dbReference type="EMBL" id="AWTR02000025">
    <property type="protein sequence ID" value="ETZ07603.1"/>
    <property type="molecule type" value="Genomic_DNA"/>
</dbReference>
<dbReference type="GO" id="GO:0016020">
    <property type="term" value="C:membrane"/>
    <property type="evidence" value="ECO:0007669"/>
    <property type="project" value="UniProtKB-SubCell"/>
</dbReference>
<keyword evidence="9" id="KW-1185">Reference proteome</keyword>
<organism evidence="8 9">
    <name type="scientific">Holospora obtusa F1</name>
    <dbReference type="NCBI Taxonomy" id="1399147"/>
    <lineage>
        <taxon>Bacteria</taxon>
        <taxon>Pseudomonadati</taxon>
        <taxon>Pseudomonadota</taxon>
        <taxon>Alphaproteobacteria</taxon>
        <taxon>Holosporales</taxon>
        <taxon>Holosporaceae</taxon>
        <taxon>Holospora</taxon>
    </lineage>
</organism>
<feature type="transmembrane region" description="Helical" evidence="6">
    <location>
        <begin position="191"/>
        <end position="210"/>
    </location>
</feature>
<feature type="transmembrane region" description="Helical" evidence="6">
    <location>
        <begin position="114"/>
        <end position="139"/>
    </location>
</feature>
<evidence type="ECO:0000256" key="4">
    <source>
        <dbReference type="ARBA" id="ARBA00023136"/>
    </source>
</evidence>
<keyword evidence="2 5" id="KW-0812">Transmembrane</keyword>
<feature type="transmembrane region" description="Helical" evidence="6">
    <location>
        <begin position="159"/>
        <end position="179"/>
    </location>
</feature>
<feature type="transmembrane region" description="Helical" evidence="6">
    <location>
        <begin position="12"/>
        <end position="30"/>
    </location>
</feature>
<comment type="caution">
    <text evidence="8">The sequence shown here is derived from an EMBL/GenBank/DDBJ whole genome shotgun (WGS) entry which is preliminary data.</text>
</comment>
<name>W6TEF1_HOLOB</name>
<dbReference type="GO" id="GO:0008137">
    <property type="term" value="F:NADH dehydrogenase (ubiquinone) activity"/>
    <property type="evidence" value="ECO:0007669"/>
    <property type="project" value="InterPro"/>
</dbReference>
<dbReference type="Pfam" id="PF00361">
    <property type="entry name" value="Proton_antipo_M"/>
    <property type="match status" value="1"/>
</dbReference>
<feature type="transmembrane region" description="Helical" evidence="6">
    <location>
        <begin position="42"/>
        <end position="61"/>
    </location>
</feature>
<dbReference type="GO" id="GO:0042773">
    <property type="term" value="P:ATP synthesis coupled electron transport"/>
    <property type="evidence" value="ECO:0007669"/>
    <property type="project" value="InterPro"/>
</dbReference>
<keyword evidence="3 6" id="KW-1133">Transmembrane helix</keyword>
<dbReference type="GO" id="GO:0012505">
    <property type="term" value="C:endomembrane system"/>
    <property type="evidence" value="ECO:0007669"/>
    <property type="project" value="UniProtKB-SubCell"/>
</dbReference>
<gene>
    <name evidence="8" type="ORF">P618_200204</name>
</gene>